<sequence>MVERWNSYEIQLSCFMVLAVLSEIRECDSLNPEGLALLEFRDRIEDDPYGAFANWNSNHSEPCLWLGVHCQDGKVKMLDLSGFSLRGTLAPALKNLRYMRSLVMSKNRLFGSIPKEIGELKFLELLDLSHNNLSGAIPIEISVMSSLKCLLLCGNDFHDGIPSNIGMLDYLLDLECNQRHISLVTGTKYSIKRSGRCFWWRILNQLKNYVGVDSHFKTQYHRCCLHTDGDDCCHNVPSSVEDNARRRLSKESSNLAAAPVTSMKASQQGAPVFLRSGAFPAVLKQPVAPLVHTTPEVSVSQHEQQETQDPRTPIKYIISGAVLVSVVASLIFALIGFKRHRGVKAVNAQNAALLHRLSKVFVTGVPRLNSGELQTACEDFSNIIETLSGCLMYKGILSSGVEIAVLSTSIRSAQQWSSHAEREFKKKLETLSKINHKNFVNLLGYCEEQDPFVRMMVFEYAPNGNLYEHLHVKDMDHLDWTTRMRIIMGTCYCLEYMHHEHDPPIVHPNLQSDAILLTDDYAAKVADVCFWADIGVKAKISEGEESEPLHSNPGPNCKDNVYNLGILLLEIISTKSLNIQTQEYLSDKSKYSNLVDPSLKSSKNNELETICEVINECIQDDPRQRPTLKEITAKLKETIKISQDAATSRFSPLWWAELEILSMESGES</sequence>
<keyword evidence="1" id="KW-0433">Leucine-rich repeat</keyword>
<reference evidence="10" key="1">
    <citation type="submission" date="2024-03" db="EMBL/GenBank/DDBJ databases">
        <title>WGS assembly of Saponaria officinalis var. Norfolk2.</title>
        <authorList>
            <person name="Jenkins J."/>
            <person name="Shu S."/>
            <person name="Grimwood J."/>
            <person name="Barry K."/>
            <person name="Goodstein D."/>
            <person name="Schmutz J."/>
            <person name="Leebens-Mack J."/>
            <person name="Osbourn A."/>
        </authorList>
    </citation>
    <scope>NUCLEOTIDE SEQUENCE [LARGE SCALE GENOMIC DNA]</scope>
    <source>
        <strain evidence="10">JIC</strain>
    </source>
</reference>
<dbReference type="InterPro" id="IPR001245">
    <property type="entry name" value="Ser-Thr/Tyr_kinase_cat_dom"/>
</dbReference>
<keyword evidence="3" id="KW-0732">Signal</keyword>
<dbReference type="InterPro" id="IPR013210">
    <property type="entry name" value="LRR_N_plant-typ"/>
</dbReference>
<dbReference type="PROSITE" id="PS50011">
    <property type="entry name" value="PROTEIN_KINASE_DOM"/>
    <property type="match status" value="1"/>
</dbReference>
<dbReference type="PANTHER" id="PTHR46084:SF1">
    <property type="entry name" value="PROTEIN MALE DISCOVERER 2"/>
    <property type="match status" value="1"/>
</dbReference>
<dbReference type="GO" id="GO:0005524">
    <property type="term" value="F:ATP binding"/>
    <property type="evidence" value="ECO:0007669"/>
    <property type="project" value="InterPro"/>
</dbReference>
<evidence type="ECO:0000256" key="7">
    <source>
        <dbReference type="ARBA" id="ARBA00046288"/>
    </source>
</evidence>
<dbReference type="AlphaFoldDB" id="A0AAW1IHC3"/>
<dbReference type="Pfam" id="PF07714">
    <property type="entry name" value="PK_Tyr_Ser-Thr"/>
    <property type="match status" value="1"/>
</dbReference>
<gene>
    <name evidence="10" type="ORF">RND81_09G010400</name>
</gene>
<dbReference type="InterPro" id="IPR032675">
    <property type="entry name" value="LRR_dom_sf"/>
</dbReference>
<dbReference type="FunFam" id="3.80.10.10:FF:000400">
    <property type="entry name" value="Nuclear pore complex protein NUP107"/>
    <property type="match status" value="1"/>
</dbReference>
<dbReference type="Proteomes" id="UP001443914">
    <property type="component" value="Unassembled WGS sequence"/>
</dbReference>
<evidence type="ECO:0000313" key="10">
    <source>
        <dbReference type="EMBL" id="KAK9688777.1"/>
    </source>
</evidence>
<protein>
    <recommendedName>
        <fullName evidence="9">Protein kinase domain-containing protein</fullName>
    </recommendedName>
</protein>
<dbReference type="InterPro" id="IPR011009">
    <property type="entry name" value="Kinase-like_dom_sf"/>
</dbReference>
<feature type="domain" description="Protein kinase" evidence="9">
    <location>
        <begin position="362"/>
        <end position="639"/>
    </location>
</feature>
<dbReference type="Gene3D" id="1.10.510.10">
    <property type="entry name" value="Transferase(Phosphotransferase) domain 1"/>
    <property type="match status" value="1"/>
</dbReference>
<accession>A0AAW1IHC3</accession>
<evidence type="ECO:0000256" key="6">
    <source>
        <dbReference type="ARBA" id="ARBA00023136"/>
    </source>
</evidence>
<evidence type="ECO:0000256" key="5">
    <source>
        <dbReference type="ARBA" id="ARBA00022989"/>
    </source>
</evidence>
<organism evidence="10 11">
    <name type="scientific">Saponaria officinalis</name>
    <name type="common">Common soapwort</name>
    <name type="synonym">Lychnis saponaria</name>
    <dbReference type="NCBI Taxonomy" id="3572"/>
    <lineage>
        <taxon>Eukaryota</taxon>
        <taxon>Viridiplantae</taxon>
        <taxon>Streptophyta</taxon>
        <taxon>Embryophyta</taxon>
        <taxon>Tracheophyta</taxon>
        <taxon>Spermatophyta</taxon>
        <taxon>Magnoliopsida</taxon>
        <taxon>eudicotyledons</taxon>
        <taxon>Gunneridae</taxon>
        <taxon>Pentapetalae</taxon>
        <taxon>Caryophyllales</taxon>
        <taxon>Caryophyllaceae</taxon>
        <taxon>Caryophylleae</taxon>
        <taxon>Saponaria</taxon>
    </lineage>
</organism>
<keyword evidence="11" id="KW-1185">Reference proteome</keyword>
<name>A0AAW1IHC3_SAPOF</name>
<feature type="transmembrane region" description="Helical" evidence="8">
    <location>
        <begin position="316"/>
        <end position="337"/>
    </location>
</feature>
<keyword evidence="2 8" id="KW-0812">Transmembrane</keyword>
<evidence type="ECO:0000313" key="11">
    <source>
        <dbReference type="Proteomes" id="UP001443914"/>
    </source>
</evidence>
<evidence type="ECO:0000256" key="8">
    <source>
        <dbReference type="SAM" id="Phobius"/>
    </source>
</evidence>
<dbReference type="Gene3D" id="3.80.10.10">
    <property type="entry name" value="Ribonuclease Inhibitor"/>
    <property type="match status" value="1"/>
</dbReference>
<keyword evidence="5 8" id="KW-1133">Transmembrane helix</keyword>
<dbReference type="EMBL" id="JBDFQZ010000009">
    <property type="protein sequence ID" value="KAK9688777.1"/>
    <property type="molecule type" value="Genomic_DNA"/>
</dbReference>
<dbReference type="SUPFAM" id="SSF52058">
    <property type="entry name" value="L domain-like"/>
    <property type="match status" value="1"/>
</dbReference>
<comment type="caution">
    <text evidence="10">The sequence shown here is derived from an EMBL/GenBank/DDBJ whole genome shotgun (WGS) entry which is preliminary data.</text>
</comment>
<dbReference type="PANTHER" id="PTHR46084">
    <property type="entry name" value="PROTEIN MALE DISCOVERER 2"/>
    <property type="match status" value="1"/>
</dbReference>
<dbReference type="Pfam" id="PF00560">
    <property type="entry name" value="LRR_1"/>
    <property type="match status" value="1"/>
</dbReference>
<proteinExistence type="predicted"/>
<dbReference type="SUPFAM" id="SSF56112">
    <property type="entry name" value="Protein kinase-like (PK-like)"/>
    <property type="match status" value="1"/>
</dbReference>
<evidence type="ECO:0000256" key="3">
    <source>
        <dbReference type="ARBA" id="ARBA00022729"/>
    </source>
</evidence>
<evidence type="ECO:0000259" key="9">
    <source>
        <dbReference type="PROSITE" id="PS50011"/>
    </source>
</evidence>
<dbReference type="InterPro" id="IPR001611">
    <property type="entry name" value="Leu-rich_rpt"/>
</dbReference>
<comment type="subcellular location">
    <subcellularLocation>
        <location evidence="7">Endomembrane system</location>
        <topology evidence="7">Single-pass type I membrane protein</topology>
    </subcellularLocation>
</comment>
<keyword evidence="6 8" id="KW-0472">Membrane</keyword>
<evidence type="ECO:0000256" key="1">
    <source>
        <dbReference type="ARBA" id="ARBA00022614"/>
    </source>
</evidence>
<dbReference type="Pfam" id="PF08263">
    <property type="entry name" value="LRRNT_2"/>
    <property type="match status" value="1"/>
</dbReference>
<dbReference type="Gene3D" id="3.30.200.20">
    <property type="entry name" value="Phosphorylase Kinase, domain 1"/>
    <property type="match status" value="1"/>
</dbReference>
<dbReference type="FunFam" id="3.30.200.20:FF:000489">
    <property type="entry name" value="Inactive receptor-like serine/threonine-protein kinase"/>
    <property type="match status" value="1"/>
</dbReference>
<evidence type="ECO:0000256" key="2">
    <source>
        <dbReference type="ARBA" id="ARBA00022692"/>
    </source>
</evidence>
<dbReference type="GO" id="GO:0004672">
    <property type="term" value="F:protein kinase activity"/>
    <property type="evidence" value="ECO:0007669"/>
    <property type="project" value="InterPro"/>
</dbReference>
<dbReference type="InterPro" id="IPR000719">
    <property type="entry name" value="Prot_kinase_dom"/>
</dbReference>
<keyword evidence="4" id="KW-0677">Repeat</keyword>
<dbReference type="GO" id="GO:0012505">
    <property type="term" value="C:endomembrane system"/>
    <property type="evidence" value="ECO:0007669"/>
    <property type="project" value="UniProtKB-SubCell"/>
</dbReference>
<evidence type="ECO:0000256" key="4">
    <source>
        <dbReference type="ARBA" id="ARBA00022737"/>
    </source>
</evidence>